<protein>
    <submittedName>
        <fullName evidence="1">Uncharacterized protein</fullName>
    </submittedName>
</protein>
<dbReference type="EMBL" id="NAIA01000003">
    <property type="protein sequence ID" value="OWF65685.1"/>
    <property type="molecule type" value="Genomic_DNA"/>
</dbReference>
<proteinExistence type="predicted"/>
<accession>A0A210RXE6</accession>
<evidence type="ECO:0000313" key="1">
    <source>
        <dbReference type="EMBL" id="OWF65685.1"/>
    </source>
</evidence>
<name>A0A210RXE6_9BURK</name>
<sequence>MKEEFAMHEVTLNSLLALTNPTQYRIGREHIFPSDASLQWFIRKNKVVLAKAGAVVKPAGHILINQNKFDVAVLEIGLICNQLSEG</sequence>
<dbReference type="AlphaFoldDB" id="A0A210RXE6"/>
<comment type="caution">
    <text evidence="1">The sequence shown here is derived from an EMBL/GenBank/DDBJ whole genome shotgun (WGS) entry which is preliminary data.</text>
</comment>
<evidence type="ECO:0000313" key="2">
    <source>
        <dbReference type="Proteomes" id="UP000196880"/>
    </source>
</evidence>
<keyword evidence="2" id="KW-1185">Reference proteome</keyword>
<reference evidence="1 2" key="1">
    <citation type="submission" date="2017-03" db="EMBL/GenBank/DDBJ databases">
        <title>New species Polynucleobacter sp. MWH-EgelM1-30-B4.</title>
        <authorList>
            <person name="Hahn M.W."/>
        </authorList>
    </citation>
    <scope>NUCLEOTIDE SEQUENCE [LARGE SCALE GENOMIC DNA]</scope>
    <source>
        <strain evidence="1 2">MWH-EgelM1-30-B4</strain>
    </source>
</reference>
<dbReference type="Proteomes" id="UP000196880">
    <property type="component" value="Unassembled WGS sequence"/>
</dbReference>
<gene>
    <name evidence="1" type="ORF">B6A14_07850</name>
</gene>
<organism evidence="1 2">
    <name type="scientific">Polynucleobacter hirudinilacicola</name>
    <dbReference type="NCBI Taxonomy" id="1743166"/>
    <lineage>
        <taxon>Bacteria</taxon>
        <taxon>Pseudomonadati</taxon>
        <taxon>Pseudomonadota</taxon>
        <taxon>Betaproteobacteria</taxon>
        <taxon>Burkholderiales</taxon>
        <taxon>Burkholderiaceae</taxon>
        <taxon>Polynucleobacter</taxon>
    </lineage>
</organism>